<accession>A0A939BQR4</accession>
<dbReference type="NCBIfam" id="TIGR01383">
    <property type="entry name" value="not_thiJ"/>
    <property type="match status" value="1"/>
</dbReference>
<keyword evidence="1" id="KW-0677">Repeat</keyword>
<dbReference type="FunFam" id="3.40.50.880:FF:000015">
    <property type="entry name" value="Protein DJ-1 homolog C"/>
    <property type="match status" value="1"/>
</dbReference>
<evidence type="ECO:0000259" key="2">
    <source>
        <dbReference type="Pfam" id="PF01965"/>
    </source>
</evidence>
<protein>
    <submittedName>
        <fullName evidence="3">4-methyl-5(B-hydroxyethyl)-thiazole monophosphate biosynthesis</fullName>
    </submittedName>
</protein>
<reference evidence="3" key="1">
    <citation type="submission" date="2021-01" db="EMBL/GenBank/DDBJ databases">
        <title>Genomic Encyclopedia of Type Strains, Phase IV (KMG-IV): sequencing the most valuable type-strain genomes for metagenomic binning, comparative biology and taxonomic classification.</title>
        <authorList>
            <person name="Goeker M."/>
        </authorList>
    </citation>
    <scope>NUCLEOTIDE SEQUENCE</scope>
    <source>
        <strain evidence="3">DSM 23230</strain>
    </source>
</reference>
<dbReference type="InterPro" id="IPR006287">
    <property type="entry name" value="DJ-1"/>
</dbReference>
<dbReference type="PANTHER" id="PTHR48094:SF12">
    <property type="entry name" value="PARKINSON DISEASE PROTEIN 7 HOMOLOG"/>
    <property type="match status" value="1"/>
</dbReference>
<comment type="caution">
    <text evidence="3">The sequence shown here is derived from an EMBL/GenBank/DDBJ whole genome shotgun (WGS) entry which is preliminary data.</text>
</comment>
<dbReference type="InterPro" id="IPR029062">
    <property type="entry name" value="Class_I_gatase-like"/>
</dbReference>
<dbReference type="EMBL" id="JAFBDQ010000006">
    <property type="protein sequence ID" value="MBM7556629.1"/>
    <property type="molecule type" value="Genomic_DNA"/>
</dbReference>
<dbReference type="SUPFAM" id="SSF52317">
    <property type="entry name" value="Class I glutamine amidotransferase-like"/>
    <property type="match status" value="1"/>
</dbReference>
<evidence type="ECO:0000313" key="3">
    <source>
        <dbReference type="EMBL" id="MBM7556629.1"/>
    </source>
</evidence>
<dbReference type="CDD" id="cd03135">
    <property type="entry name" value="GATase1_DJ-1"/>
    <property type="match status" value="1"/>
</dbReference>
<sequence length="182" mass="19547">MGQIVIPLADGFEETEAITNIDVLRRAGLNVVTVSLGSLTVHGDHGIDVQADQNISDLDLDQVEGIVLPGGMPGAKHLKEDKRVVELVEKLDEEDGLVAAICAAPMVLEEAGVIEDRPATSYPGFDEQMPSCRYQQDRVVVDDNLVTGRGPGVALEFAIKIVELIVGQDKAEELKAAMITNF</sequence>
<dbReference type="AlphaFoldDB" id="A0A939BQR4"/>
<dbReference type="Proteomes" id="UP000774000">
    <property type="component" value="Unassembled WGS sequence"/>
</dbReference>
<keyword evidence="4" id="KW-1185">Reference proteome</keyword>
<name>A0A939BQR4_9FIRM</name>
<dbReference type="GO" id="GO:0005737">
    <property type="term" value="C:cytoplasm"/>
    <property type="evidence" value="ECO:0007669"/>
    <property type="project" value="UniProtKB-ARBA"/>
</dbReference>
<dbReference type="InterPro" id="IPR050325">
    <property type="entry name" value="Prot/Nucl_acid_deglycase"/>
</dbReference>
<dbReference type="Pfam" id="PF01965">
    <property type="entry name" value="DJ-1_PfpI"/>
    <property type="match status" value="1"/>
</dbReference>
<evidence type="ECO:0000313" key="4">
    <source>
        <dbReference type="Proteomes" id="UP000774000"/>
    </source>
</evidence>
<organism evidence="3 4">
    <name type="scientific">Halanaerobacter jeridensis</name>
    <dbReference type="NCBI Taxonomy" id="706427"/>
    <lineage>
        <taxon>Bacteria</taxon>
        <taxon>Bacillati</taxon>
        <taxon>Bacillota</taxon>
        <taxon>Clostridia</taxon>
        <taxon>Halanaerobiales</taxon>
        <taxon>Halobacteroidaceae</taxon>
        <taxon>Halanaerobacter</taxon>
    </lineage>
</organism>
<dbReference type="PANTHER" id="PTHR48094">
    <property type="entry name" value="PROTEIN/NUCLEIC ACID DEGLYCASE DJ-1-RELATED"/>
    <property type="match status" value="1"/>
</dbReference>
<dbReference type="Gene3D" id="3.40.50.880">
    <property type="match status" value="1"/>
</dbReference>
<gene>
    <name evidence="3" type="ORF">JOC47_001480</name>
</gene>
<feature type="domain" description="DJ-1/PfpI" evidence="2">
    <location>
        <begin position="4"/>
        <end position="163"/>
    </location>
</feature>
<dbReference type="RefSeq" id="WP_204701406.1">
    <property type="nucleotide sequence ID" value="NZ_JAFBDQ010000006.1"/>
</dbReference>
<evidence type="ECO:0000256" key="1">
    <source>
        <dbReference type="ARBA" id="ARBA00022737"/>
    </source>
</evidence>
<proteinExistence type="predicted"/>
<dbReference type="InterPro" id="IPR002818">
    <property type="entry name" value="DJ-1/PfpI"/>
</dbReference>